<dbReference type="EC" id="2.7.13.3" evidence="2"/>
<evidence type="ECO:0000313" key="10">
    <source>
        <dbReference type="EMBL" id="AJA09535.1"/>
    </source>
</evidence>
<evidence type="ECO:0000256" key="2">
    <source>
        <dbReference type="ARBA" id="ARBA00012438"/>
    </source>
</evidence>
<dbReference type="HOGENOM" id="CLU_1244661_0_0_5"/>
<keyword evidence="5" id="KW-0547">Nucleotide-binding</keyword>
<dbReference type="SUPFAM" id="SSF55874">
    <property type="entry name" value="ATPase domain of HSP90 chaperone/DNA topoisomerase II/histidine kinase"/>
    <property type="match status" value="1"/>
</dbReference>
<feature type="domain" description="Histidine kinase/HSP90-like ATPase" evidence="8">
    <location>
        <begin position="130"/>
        <end position="217"/>
    </location>
</feature>
<evidence type="ECO:0000313" key="11">
    <source>
        <dbReference type="Proteomes" id="UP000030907"/>
    </source>
</evidence>
<evidence type="ECO:0000256" key="1">
    <source>
        <dbReference type="ARBA" id="ARBA00000085"/>
    </source>
</evidence>
<keyword evidence="6 10" id="KW-0418">Kinase</keyword>
<dbReference type="InterPro" id="IPR036890">
    <property type="entry name" value="HATPase_C_sf"/>
</dbReference>
<reference evidence="10 11" key="1">
    <citation type="journal article" date="2015" name="Int. J. Syst. Evol. Microbiol.">
        <title>Description of Sphingopyxis fribergensis sp. nov. - a soil bacterium with the ability to degrade styrene and phenylacetic acid.</title>
        <authorList>
            <person name="Oelschlagel M."/>
            <person name="Ruckert C."/>
            <person name="Kalinowski J."/>
            <person name="Schmidt G."/>
            <person name="Schlomann M."/>
            <person name="Tischler D."/>
        </authorList>
    </citation>
    <scope>NUCLEOTIDE SEQUENCE [LARGE SCALE GENOMIC DNA]</scope>
    <source>
        <strain evidence="10 11">Kp5.2</strain>
    </source>
</reference>
<keyword evidence="4" id="KW-0808">Transferase</keyword>
<dbReference type="Pfam" id="PF07568">
    <property type="entry name" value="HisKA_2"/>
    <property type="match status" value="1"/>
</dbReference>
<evidence type="ECO:0000259" key="9">
    <source>
        <dbReference type="Pfam" id="PF07568"/>
    </source>
</evidence>
<dbReference type="AlphaFoldDB" id="A0A0A7PHQ9"/>
<dbReference type="InterPro" id="IPR011495">
    <property type="entry name" value="Sig_transdc_His_kin_sub2_dim/P"/>
</dbReference>
<dbReference type="Proteomes" id="UP000030907">
    <property type="component" value="Chromosome"/>
</dbReference>
<dbReference type="GO" id="GO:0004673">
    <property type="term" value="F:protein histidine kinase activity"/>
    <property type="evidence" value="ECO:0007669"/>
    <property type="project" value="UniProtKB-EC"/>
</dbReference>
<dbReference type="PANTHER" id="PTHR41523:SF8">
    <property type="entry name" value="ETHYLENE RESPONSE SENSOR PROTEIN"/>
    <property type="match status" value="1"/>
</dbReference>
<dbReference type="Gene3D" id="3.30.565.10">
    <property type="entry name" value="Histidine kinase-like ATPase, C-terminal domain"/>
    <property type="match status" value="1"/>
</dbReference>
<feature type="domain" description="Signal transduction histidine kinase subgroup 2 dimerisation and phosphoacceptor" evidence="9">
    <location>
        <begin position="29"/>
        <end position="102"/>
    </location>
</feature>
<proteinExistence type="predicted"/>
<dbReference type="EMBL" id="CP009122">
    <property type="protein sequence ID" value="AJA09535.1"/>
    <property type="molecule type" value="Genomic_DNA"/>
</dbReference>
<dbReference type="PANTHER" id="PTHR41523">
    <property type="entry name" value="TWO-COMPONENT SYSTEM SENSOR PROTEIN"/>
    <property type="match status" value="1"/>
</dbReference>
<dbReference type="GO" id="GO:0005524">
    <property type="term" value="F:ATP binding"/>
    <property type="evidence" value="ECO:0007669"/>
    <property type="project" value="UniProtKB-KW"/>
</dbReference>
<dbReference type="InterPro" id="IPR003594">
    <property type="entry name" value="HATPase_dom"/>
</dbReference>
<gene>
    <name evidence="10" type="ORF">SKP52_13235</name>
</gene>
<dbReference type="STRING" id="1515612.SKP52_13235"/>
<name>A0A0A7PHQ9_9SPHN</name>
<keyword evidence="3" id="KW-0597">Phosphoprotein</keyword>
<keyword evidence="7" id="KW-0067">ATP-binding</keyword>
<dbReference type="OrthoDB" id="7297573at2"/>
<evidence type="ECO:0000256" key="6">
    <source>
        <dbReference type="ARBA" id="ARBA00022777"/>
    </source>
</evidence>
<keyword evidence="11" id="KW-1185">Reference proteome</keyword>
<evidence type="ECO:0000256" key="3">
    <source>
        <dbReference type="ARBA" id="ARBA00022553"/>
    </source>
</evidence>
<dbReference type="KEGG" id="sphk:SKP52_13235"/>
<sequence>MPTSGCAAKIDVSSKVYAPVSYDPSRLDEANHRITNNLQLLVTLMSIEARRITDPEARGMIDLMINRIGAIASVHRQLYSTGDKNTVDLGVYLSDLAQDLDHSGGGFDVSRTISVDPAPVSVSADEASAVGIIVSELVGNARKYAYEPGAPAPVRIVLRERQPGGYSLEVSDKGRGFSHGSPAAGSGFGTRLINMMARKLGAQHAWHDGVPGTRFTLSTGRA</sequence>
<dbReference type="Pfam" id="PF02518">
    <property type="entry name" value="HATPase_c"/>
    <property type="match status" value="1"/>
</dbReference>
<evidence type="ECO:0000259" key="8">
    <source>
        <dbReference type="Pfam" id="PF02518"/>
    </source>
</evidence>
<comment type="catalytic activity">
    <reaction evidence="1">
        <text>ATP + protein L-histidine = ADP + protein N-phospho-L-histidine.</text>
        <dbReference type="EC" id="2.7.13.3"/>
    </reaction>
</comment>
<organism evidence="10 11">
    <name type="scientific">Sphingopyxis fribergensis</name>
    <dbReference type="NCBI Taxonomy" id="1515612"/>
    <lineage>
        <taxon>Bacteria</taxon>
        <taxon>Pseudomonadati</taxon>
        <taxon>Pseudomonadota</taxon>
        <taxon>Alphaproteobacteria</taxon>
        <taxon>Sphingomonadales</taxon>
        <taxon>Sphingomonadaceae</taxon>
        <taxon>Sphingopyxis</taxon>
    </lineage>
</organism>
<accession>A0A0A7PHQ9</accession>
<evidence type="ECO:0000256" key="4">
    <source>
        <dbReference type="ARBA" id="ARBA00022679"/>
    </source>
</evidence>
<protein>
    <recommendedName>
        <fullName evidence="2">histidine kinase</fullName>
        <ecNumber evidence="2">2.7.13.3</ecNumber>
    </recommendedName>
</protein>
<dbReference type="CDD" id="cd16936">
    <property type="entry name" value="HATPase_RsbW-like"/>
    <property type="match status" value="1"/>
</dbReference>
<evidence type="ECO:0000256" key="7">
    <source>
        <dbReference type="ARBA" id="ARBA00022840"/>
    </source>
</evidence>
<evidence type="ECO:0000256" key="5">
    <source>
        <dbReference type="ARBA" id="ARBA00022741"/>
    </source>
</evidence>